<accession>A0ABU3K722</accession>
<sequence>MMVEESQRPNVPPWLYKLFTGHQYPYVRRLAKFDKKDRKIGDASSEPTRDEIDTKFWEVYPRCTARILQEVKQGMIVGFNDLGAYPAGGYQGLVDAPEDFLAREYGRKKIKVNFYDGDNFVCTINFKVGGWESHDDD</sequence>
<evidence type="ECO:0000313" key="2">
    <source>
        <dbReference type="Proteomes" id="UP001250932"/>
    </source>
</evidence>
<name>A0ABU3K722_9BACT</name>
<dbReference type="Proteomes" id="UP001250932">
    <property type="component" value="Unassembled WGS sequence"/>
</dbReference>
<dbReference type="EMBL" id="JAQOUE010000001">
    <property type="protein sequence ID" value="MDT7042239.1"/>
    <property type="molecule type" value="Genomic_DNA"/>
</dbReference>
<gene>
    <name evidence="1" type="ORF">PPG34_07735</name>
</gene>
<organism evidence="1 2">
    <name type="scientific">Candidatus Nitronereus thalassa</name>
    <dbReference type="NCBI Taxonomy" id="3020898"/>
    <lineage>
        <taxon>Bacteria</taxon>
        <taxon>Pseudomonadati</taxon>
        <taxon>Nitrospirota</taxon>
        <taxon>Nitrospiria</taxon>
        <taxon>Nitrospirales</taxon>
        <taxon>Nitrospiraceae</taxon>
        <taxon>Candidatus Nitronereus</taxon>
    </lineage>
</organism>
<protein>
    <submittedName>
        <fullName evidence="1">Uncharacterized protein</fullName>
    </submittedName>
</protein>
<evidence type="ECO:0000313" key="1">
    <source>
        <dbReference type="EMBL" id="MDT7042239.1"/>
    </source>
</evidence>
<reference evidence="1 2" key="1">
    <citation type="journal article" date="2023" name="ISME J.">
        <title>Cultivation and genomic characterization of novel and ubiquitous marine nitrite-oxidizing bacteria from the Nitrospirales.</title>
        <authorList>
            <person name="Mueller A.J."/>
            <person name="Daebeler A."/>
            <person name="Herbold C.W."/>
            <person name="Kirkegaard R.H."/>
            <person name="Daims H."/>
        </authorList>
    </citation>
    <scope>NUCLEOTIDE SEQUENCE [LARGE SCALE GENOMIC DNA]</scope>
    <source>
        <strain evidence="1 2">EB</strain>
    </source>
</reference>
<comment type="caution">
    <text evidence="1">The sequence shown here is derived from an EMBL/GenBank/DDBJ whole genome shotgun (WGS) entry which is preliminary data.</text>
</comment>
<keyword evidence="2" id="KW-1185">Reference proteome</keyword>
<dbReference type="RefSeq" id="WP_313832615.1">
    <property type="nucleotide sequence ID" value="NZ_JAQOUE010000001.1"/>
</dbReference>
<proteinExistence type="predicted"/>